<gene>
    <name evidence="2" type="ORF">C1645_793016</name>
</gene>
<evidence type="ECO:0000313" key="2">
    <source>
        <dbReference type="EMBL" id="RIA80214.1"/>
    </source>
</evidence>
<feature type="compositionally biased region" description="Low complexity" evidence="1">
    <location>
        <begin position="161"/>
        <end position="172"/>
    </location>
</feature>
<comment type="caution">
    <text evidence="2">The sequence shown here is derived from an EMBL/GenBank/DDBJ whole genome shotgun (WGS) entry which is preliminary data.</text>
</comment>
<keyword evidence="3" id="KW-1185">Reference proteome</keyword>
<dbReference type="Proteomes" id="UP000265703">
    <property type="component" value="Unassembled WGS sequence"/>
</dbReference>
<feature type="region of interest" description="Disordered" evidence="1">
    <location>
        <begin position="153"/>
        <end position="172"/>
    </location>
</feature>
<organism evidence="2 3">
    <name type="scientific">Glomus cerebriforme</name>
    <dbReference type="NCBI Taxonomy" id="658196"/>
    <lineage>
        <taxon>Eukaryota</taxon>
        <taxon>Fungi</taxon>
        <taxon>Fungi incertae sedis</taxon>
        <taxon>Mucoromycota</taxon>
        <taxon>Glomeromycotina</taxon>
        <taxon>Glomeromycetes</taxon>
        <taxon>Glomerales</taxon>
        <taxon>Glomeraceae</taxon>
        <taxon>Glomus</taxon>
    </lineage>
</organism>
<proteinExistence type="predicted"/>
<protein>
    <recommendedName>
        <fullName evidence="4">F-box domain-containing protein</fullName>
    </recommendedName>
</protein>
<evidence type="ECO:0008006" key="4">
    <source>
        <dbReference type="Google" id="ProtNLM"/>
    </source>
</evidence>
<evidence type="ECO:0000313" key="3">
    <source>
        <dbReference type="Proteomes" id="UP000265703"/>
    </source>
</evidence>
<reference evidence="2 3" key="1">
    <citation type="submission" date="2018-06" db="EMBL/GenBank/DDBJ databases">
        <title>Comparative genomics reveals the genomic features of Rhizophagus irregularis, R. cerebriforme, R. diaphanum and Gigaspora rosea, and their symbiotic lifestyle signature.</title>
        <authorList>
            <person name="Morin E."/>
            <person name="San Clemente H."/>
            <person name="Chen E.C.H."/>
            <person name="De La Providencia I."/>
            <person name="Hainaut M."/>
            <person name="Kuo A."/>
            <person name="Kohler A."/>
            <person name="Murat C."/>
            <person name="Tang N."/>
            <person name="Roy S."/>
            <person name="Loubradou J."/>
            <person name="Henrissat B."/>
            <person name="Grigoriev I.V."/>
            <person name="Corradi N."/>
            <person name="Roux C."/>
            <person name="Martin F.M."/>
        </authorList>
    </citation>
    <scope>NUCLEOTIDE SEQUENCE [LARGE SCALE GENOMIC DNA]</scope>
    <source>
        <strain evidence="2 3">DAOM 227022</strain>
    </source>
</reference>
<accession>A0A397SCT5</accession>
<dbReference type="SUPFAM" id="SSF52047">
    <property type="entry name" value="RNI-like"/>
    <property type="match status" value="1"/>
</dbReference>
<dbReference type="EMBL" id="QKYT01001020">
    <property type="protein sequence ID" value="RIA80214.1"/>
    <property type="molecule type" value="Genomic_DNA"/>
</dbReference>
<name>A0A397SCT5_9GLOM</name>
<dbReference type="AlphaFoldDB" id="A0A397SCT5"/>
<sequence length="303" mass="35856">MMFESQMICNDYNKEIWLSSYIPENISEESTIDIMKHLITFICKNCNNLAILEFSFAIRDDNYIIELFKDCDGKSKLSNLKELYYTSAINYYISRHDNNFYPSNNVCNLNLLYVNKAGLTDKNIYLLSQFISSQKKLRHFVLSNIQKTEIMDQDVNRRNRPNNLNNPSDPSDPIDTREVLDWFFSRLLISYNYYETLINSLSSQSESLQIFEFRNLNFNISKEVLNSLRLLKNIKELRLYRCEKIDHLHSWVKELEKLEVFEIVMCFSMISESILIQLIQLVQSFSSNLTKLVITHSDEKKMD</sequence>
<evidence type="ECO:0000256" key="1">
    <source>
        <dbReference type="SAM" id="MobiDB-lite"/>
    </source>
</evidence>
<feature type="non-terminal residue" evidence="2">
    <location>
        <position position="303"/>
    </location>
</feature>